<organism evidence="1 2">
    <name type="scientific">Chamaesiphon minutus (strain ATCC 27169 / PCC 6605)</name>
    <dbReference type="NCBI Taxonomy" id="1173020"/>
    <lineage>
        <taxon>Bacteria</taxon>
        <taxon>Bacillati</taxon>
        <taxon>Cyanobacteriota</taxon>
        <taxon>Cyanophyceae</taxon>
        <taxon>Gomontiellales</taxon>
        <taxon>Chamaesiphonaceae</taxon>
        <taxon>Chamaesiphon</taxon>
    </lineage>
</organism>
<dbReference type="RefSeq" id="WP_015160710.1">
    <property type="nucleotide sequence ID" value="NC_019697.1"/>
</dbReference>
<name>K9UK53_CHAP6</name>
<dbReference type="HOGENOM" id="CLU_1666258_0_0_3"/>
<proteinExistence type="predicted"/>
<gene>
    <name evidence="1" type="ORF">Cha6605_3600</name>
</gene>
<sequence>MKTWLKISVMSIVSAVSIIGSQVVLAQSLETRAEIAKYSKDYIPEFQSSIASQSGNAKLGKIAVNMDFESFGDNKIELENAARQLFHFKGAVLFLNKNPTARAAIESKIKGIKIVLVPDAKAKKISFKNGIVTMASSSYELGKFHTSEDIKKFLLKSL</sequence>
<protein>
    <submittedName>
        <fullName evidence="1">Uncharacterized protein</fullName>
    </submittedName>
</protein>
<dbReference type="KEGG" id="cmp:Cha6605_3600"/>
<dbReference type="AlphaFoldDB" id="K9UK53"/>
<dbReference type="EMBL" id="CP003600">
    <property type="protein sequence ID" value="AFY94584.1"/>
    <property type="molecule type" value="Genomic_DNA"/>
</dbReference>
<dbReference type="Proteomes" id="UP000010366">
    <property type="component" value="Chromosome"/>
</dbReference>
<keyword evidence="2" id="KW-1185">Reference proteome</keyword>
<accession>K9UK53</accession>
<evidence type="ECO:0000313" key="1">
    <source>
        <dbReference type="EMBL" id="AFY94584.1"/>
    </source>
</evidence>
<evidence type="ECO:0000313" key="2">
    <source>
        <dbReference type="Proteomes" id="UP000010366"/>
    </source>
</evidence>
<reference evidence="1 2" key="1">
    <citation type="submission" date="2012-05" db="EMBL/GenBank/DDBJ databases">
        <title>Finished chromosome of genome of Chamaesiphon sp. PCC 6605.</title>
        <authorList>
            <consortium name="US DOE Joint Genome Institute"/>
            <person name="Gugger M."/>
            <person name="Coursin T."/>
            <person name="Rippka R."/>
            <person name="Tandeau De Marsac N."/>
            <person name="Huntemann M."/>
            <person name="Wei C.-L."/>
            <person name="Han J."/>
            <person name="Detter J.C."/>
            <person name="Han C."/>
            <person name="Tapia R."/>
            <person name="Chen A."/>
            <person name="Kyrpides N."/>
            <person name="Mavromatis K."/>
            <person name="Markowitz V."/>
            <person name="Szeto E."/>
            <person name="Ivanova N."/>
            <person name="Pagani I."/>
            <person name="Pati A."/>
            <person name="Goodwin L."/>
            <person name="Nordberg H.P."/>
            <person name="Cantor M.N."/>
            <person name="Hua S.X."/>
            <person name="Woyke T."/>
            <person name="Kerfeld C.A."/>
        </authorList>
    </citation>
    <scope>NUCLEOTIDE SEQUENCE [LARGE SCALE GENOMIC DNA]</scope>
    <source>
        <strain evidence="2">ATCC 27169 / PCC 6605</strain>
    </source>
</reference>